<evidence type="ECO:0000256" key="1">
    <source>
        <dbReference type="SAM" id="SignalP"/>
    </source>
</evidence>
<dbReference type="PANTHER" id="PTHR37981:SF1">
    <property type="entry name" value="SGNH HYDROLASE-TYPE ESTERASE DOMAIN-CONTAINING PROTEIN"/>
    <property type="match status" value="1"/>
</dbReference>
<dbReference type="Gene3D" id="3.40.50.1110">
    <property type="entry name" value="SGNH hydrolase"/>
    <property type="match status" value="1"/>
</dbReference>
<dbReference type="RefSeq" id="WP_376811616.1">
    <property type="nucleotide sequence ID" value="NZ_JBHSDY010000002.1"/>
</dbReference>
<dbReference type="InterPro" id="IPR036514">
    <property type="entry name" value="SGNH_hydro_sf"/>
</dbReference>
<gene>
    <name evidence="2" type="ORF">ACFO0J_03225</name>
</gene>
<name>A0ABV8RUM4_9BURK</name>
<evidence type="ECO:0000313" key="3">
    <source>
        <dbReference type="Proteomes" id="UP001595756"/>
    </source>
</evidence>
<dbReference type="SUPFAM" id="SSF52266">
    <property type="entry name" value="SGNH hydrolase"/>
    <property type="match status" value="1"/>
</dbReference>
<dbReference type="Proteomes" id="UP001595756">
    <property type="component" value="Unassembled WGS sequence"/>
</dbReference>
<accession>A0ABV8RUM4</accession>
<keyword evidence="3" id="KW-1185">Reference proteome</keyword>
<dbReference type="EMBL" id="JBHSDY010000002">
    <property type="protein sequence ID" value="MFC4297051.1"/>
    <property type="molecule type" value="Genomic_DNA"/>
</dbReference>
<dbReference type="PANTHER" id="PTHR37981">
    <property type="entry name" value="LIPASE 2"/>
    <property type="match status" value="1"/>
</dbReference>
<reference evidence="3" key="1">
    <citation type="journal article" date="2019" name="Int. J. Syst. Evol. Microbiol.">
        <title>The Global Catalogue of Microorganisms (GCM) 10K type strain sequencing project: providing services to taxonomists for standard genome sequencing and annotation.</title>
        <authorList>
            <consortium name="The Broad Institute Genomics Platform"/>
            <consortium name="The Broad Institute Genome Sequencing Center for Infectious Disease"/>
            <person name="Wu L."/>
            <person name="Ma J."/>
        </authorList>
    </citation>
    <scope>NUCLEOTIDE SEQUENCE [LARGE SCALE GENOMIC DNA]</scope>
    <source>
        <strain evidence="3">CGMCC 1.19029</strain>
    </source>
</reference>
<feature type="chain" id="PRO_5046477613" description="GDSL-like lipase/acylhydrolase family protein" evidence="1">
    <location>
        <begin position="21"/>
        <end position="636"/>
    </location>
</feature>
<keyword evidence="1" id="KW-0732">Signal</keyword>
<dbReference type="InterPro" id="IPR037460">
    <property type="entry name" value="SEST-like"/>
</dbReference>
<protein>
    <recommendedName>
        <fullName evidence="4">GDSL-like lipase/acylhydrolase family protein</fullName>
    </recommendedName>
</protein>
<proteinExistence type="predicted"/>
<evidence type="ECO:0008006" key="4">
    <source>
        <dbReference type="Google" id="ProtNLM"/>
    </source>
</evidence>
<feature type="signal peptide" evidence="1">
    <location>
        <begin position="1"/>
        <end position="20"/>
    </location>
</feature>
<comment type="caution">
    <text evidence="2">The sequence shown here is derived from an EMBL/GenBank/DDBJ whole genome shotgun (WGS) entry which is preliminary data.</text>
</comment>
<sequence length="636" mass="71057">MKWTTALGYAGLFAIGQAHADVTWEVQNRFPLLSNTAFSDLVALTQANPDQIARTIATADRSDFKFARNTAWFPEVQTYITRQVLAETAHINAKTSLSGPSCQWELRAQNGDLVAHVQAACAAEINIPQPLRLSQPYTLRVTQDESKASESADIQINPKLIIALGDSFASGEGNPDLPAKLNRTSKVPNHDWAIVKEHNVMPTSLIKRSAEWWDTNCHRSLRSWPALAALRQAIIDPHTVVQFASFACSGAEVIDGFLLPQKNPPGMEPMKPIEGERNRNQWLRSSQQNALARFLCQGQELQSTLVAQPKVLGGYFDTYYERRAGAAAENTTTRITCLDPRPVDTLMVQFGGNDTGFSGIVKWILYSEINYRGIARILEGRVNKSIRDELRPIEPKTTLEHIRLLDPLYRQLANELEVLKIPCSAVHVMGYTTPLPGIPLPVPDSQKPALTTLLKACNARTRDGNLPLQALIAEKLDNHLIAPRHDGAYMGISPSRLITAVQDYVNPLIKAQQTAARNHGWNFHLPETDLPEQDWGFCAGSLECRQAGDQCPFGDRVRWAYPEKEEPWDKQSLPLPHPADFKPYDPDRRRGFRYGIDAMLTSIRLRQTDHTVLEDWLYGIAHPTASLHAKLADLIE</sequence>
<evidence type="ECO:0000313" key="2">
    <source>
        <dbReference type="EMBL" id="MFC4297051.1"/>
    </source>
</evidence>
<organism evidence="2 3">
    <name type="scientific">Castellaniella hirudinis</name>
    <dbReference type="NCBI Taxonomy" id="1144617"/>
    <lineage>
        <taxon>Bacteria</taxon>
        <taxon>Pseudomonadati</taxon>
        <taxon>Pseudomonadota</taxon>
        <taxon>Betaproteobacteria</taxon>
        <taxon>Burkholderiales</taxon>
        <taxon>Alcaligenaceae</taxon>
        <taxon>Castellaniella</taxon>
    </lineage>
</organism>